<reference evidence="1 2" key="1">
    <citation type="journal article" date="2007" name="J. Virol.">
        <title>The genome of Gryllus bimaculatus nudivirus indicates an ancient diversification of baculovirus-related nonoccluded nudiviruses of insects.</title>
        <authorList>
            <person name="Wang Y."/>
            <person name="Kleespies R.G."/>
            <person name="Huger A.M."/>
            <person name="Jehle J.A."/>
        </authorList>
    </citation>
    <scope>NUCLEOTIDE SEQUENCE [LARGE SCALE GENOMIC DNA]</scope>
</reference>
<name>A4L219_9VIRU</name>
<dbReference type="RefSeq" id="YP_001111323.1">
    <property type="nucleotide sequence ID" value="NC_009240.1"/>
</dbReference>
<dbReference type="KEGG" id="vg:4960792"/>
<dbReference type="GeneID" id="4960792"/>
<keyword evidence="2" id="KW-1185">Reference proteome</keyword>
<evidence type="ECO:0000313" key="1">
    <source>
        <dbReference type="EMBL" id="ABO45389.1"/>
    </source>
</evidence>
<dbReference type="EMBL" id="EF203088">
    <property type="protein sequence ID" value="ABO45389.1"/>
    <property type="molecule type" value="Genomic_DNA"/>
</dbReference>
<protein>
    <submittedName>
        <fullName evidence="1">Uncharacterized protein</fullName>
    </submittedName>
</protein>
<organism evidence="1 2">
    <name type="scientific">Gryllus bimaculatus nudivirus</name>
    <dbReference type="NCBI Taxonomy" id="432587"/>
    <lineage>
        <taxon>Viruses</taxon>
        <taxon>Viruses incertae sedis</taxon>
        <taxon>Naldaviricetes</taxon>
        <taxon>Lefavirales</taxon>
        <taxon>Nudiviridae</taxon>
        <taxon>Alphanudivirus</taxon>
        <taxon>Alphanudivirus grybimaculati</taxon>
    </lineage>
</organism>
<accession>A4L219</accession>
<proteinExistence type="predicted"/>
<dbReference type="Proteomes" id="UP000203733">
    <property type="component" value="Segment"/>
</dbReference>
<sequence length="179" mass="21700">MAETTVLDERDKEDILYLHFMKEKHPKRQYRKNKRKLQNQETFTRVFKNSEDMVNFAKLNIYKKNSIESLELAEMILCCLAFNCYQENSLKSWSLTIEYLQIYQFNFPVFVILQELGSKLLIEVLKMNRNWKIKNNYISDDKKNDLMFCSNPIIDINMLKTFKLNRKKRPNILKYDIFE</sequence>
<evidence type="ECO:0000313" key="2">
    <source>
        <dbReference type="Proteomes" id="UP000203733"/>
    </source>
</evidence>